<dbReference type="EMBL" id="BAAAEI010000002">
    <property type="protein sequence ID" value="GAA0342347.1"/>
    <property type="molecule type" value="Genomic_DNA"/>
</dbReference>
<evidence type="ECO:0000256" key="3">
    <source>
        <dbReference type="PROSITE-ProRule" id="PRU01091"/>
    </source>
</evidence>
<dbReference type="PROSITE" id="PS51755">
    <property type="entry name" value="OMPR_PHOB"/>
    <property type="match status" value="1"/>
</dbReference>
<dbReference type="InterPro" id="IPR036388">
    <property type="entry name" value="WH-like_DNA-bd_sf"/>
</dbReference>
<reference evidence="6 7" key="1">
    <citation type="journal article" date="2019" name="Int. J. Syst. Evol. Microbiol.">
        <title>The Global Catalogue of Microorganisms (GCM) 10K type strain sequencing project: providing services to taxonomists for standard genome sequencing and annotation.</title>
        <authorList>
            <consortium name="The Broad Institute Genomics Platform"/>
            <consortium name="The Broad Institute Genome Sequencing Center for Infectious Disease"/>
            <person name="Wu L."/>
            <person name="Ma J."/>
        </authorList>
    </citation>
    <scope>NUCLEOTIDE SEQUENCE [LARGE SCALE GENOMIC DNA]</scope>
    <source>
        <strain evidence="6 7">JCM 13378</strain>
    </source>
</reference>
<name>A0ABN0WN36_9ALTE</name>
<dbReference type="SMART" id="SM00862">
    <property type="entry name" value="Trans_reg_C"/>
    <property type="match status" value="1"/>
</dbReference>
<protein>
    <submittedName>
        <fullName evidence="6">Response regulator transcription factor</fullName>
    </submittedName>
</protein>
<keyword evidence="1 3" id="KW-0238">DNA-binding</keyword>
<feature type="DNA-binding region" description="OmpR/PhoB-type" evidence="3">
    <location>
        <begin position="125"/>
        <end position="224"/>
    </location>
</feature>
<dbReference type="Gene3D" id="6.10.250.690">
    <property type="match status" value="1"/>
</dbReference>
<dbReference type="PANTHER" id="PTHR48111">
    <property type="entry name" value="REGULATOR OF RPOS"/>
    <property type="match status" value="1"/>
</dbReference>
<evidence type="ECO:0000313" key="6">
    <source>
        <dbReference type="EMBL" id="GAA0342347.1"/>
    </source>
</evidence>
<dbReference type="Pfam" id="PF00486">
    <property type="entry name" value="Trans_reg_C"/>
    <property type="match status" value="1"/>
</dbReference>
<dbReference type="CDD" id="cd17620">
    <property type="entry name" value="REC_OmpR_KdpE-like"/>
    <property type="match status" value="1"/>
</dbReference>
<proteinExistence type="predicted"/>
<dbReference type="Proteomes" id="UP001501757">
    <property type="component" value="Unassembled WGS sequence"/>
</dbReference>
<dbReference type="Gene3D" id="3.40.50.2300">
    <property type="match status" value="1"/>
</dbReference>
<feature type="domain" description="Response regulatory" evidence="4">
    <location>
        <begin position="3"/>
        <end position="116"/>
    </location>
</feature>
<keyword evidence="7" id="KW-1185">Reference proteome</keyword>
<dbReference type="Gene3D" id="1.10.10.10">
    <property type="entry name" value="Winged helix-like DNA-binding domain superfamily/Winged helix DNA-binding domain"/>
    <property type="match status" value="1"/>
</dbReference>
<dbReference type="InterPro" id="IPR039420">
    <property type="entry name" value="WalR-like"/>
</dbReference>
<dbReference type="PANTHER" id="PTHR48111:SF50">
    <property type="entry name" value="KDP OPERON TRANSCRIPTIONAL REGULATORY PROTEIN KDPE"/>
    <property type="match status" value="1"/>
</dbReference>
<evidence type="ECO:0000256" key="1">
    <source>
        <dbReference type="ARBA" id="ARBA00023125"/>
    </source>
</evidence>
<dbReference type="RefSeq" id="WP_343841053.1">
    <property type="nucleotide sequence ID" value="NZ_BAAAEI010000002.1"/>
</dbReference>
<dbReference type="PROSITE" id="PS50110">
    <property type="entry name" value="RESPONSE_REGULATORY"/>
    <property type="match status" value="1"/>
</dbReference>
<organism evidence="6 7">
    <name type="scientific">Bowmanella denitrificans</name>
    <dbReference type="NCBI Taxonomy" id="366582"/>
    <lineage>
        <taxon>Bacteria</taxon>
        <taxon>Pseudomonadati</taxon>
        <taxon>Pseudomonadota</taxon>
        <taxon>Gammaproteobacteria</taxon>
        <taxon>Alteromonadales</taxon>
        <taxon>Alteromonadaceae</taxon>
        <taxon>Bowmanella</taxon>
    </lineage>
</organism>
<keyword evidence="2" id="KW-0597">Phosphoprotein</keyword>
<dbReference type="InterPro" id="IPR001789">
    <property type="entry name" value="Sig_transdc_resp-reg_receiver"/>
</dbReference>
<feature type="domain" description="OmpR/PhoB-type" evidence="5">
    <location>
        <begin position="125"/>
        <end position="224"/>
    </location>
</feature>
<dbReference type="Pfam" id="PF00072">
    <property type="entry name" value="Response_reg"/>
    <property type="match status" value="1"/>
</dbReference>
<feature type="modified residue" description="4-aspartylphosphate" evidence="2">
    <location>
        <position position="52"/>
    </location>
</feature>
<dbReference type="InterPro" id="IPR001867">
    <property type="entry name" value="OmpR/PhoB-type_DNA-bd"/>
</dbReference>
<evidence type="ECO:0000259" key="4">
    <source>
        <dbReference type="PROSITE" id="PS50110"/>
    </source>
</evidence>
<dbReference type="SUPFAM" id="SSF52172">
    <property type="entry name" value="CheY-like"/>
    <property type="match status" value="1"/>
</dbReference>
<gene>
    <name evidence="6" type="ORF">GCM10009092_03660</name>
</gene>
<evidence type="ECO:0000313" key="7">
    <source>
        <dbReference type="Proteomes" id="UP001501757"/>
    </source>
</evidence>
<dbReference type="InterPro" id="IPR011006">
    <property type="entry name" value="CheY-like_superfamily"/>
</dbReference>
<evidence type="ECO:0000259" key="5">
    <source>
        <dbReference type="PROSITE" id="PS51755"/>
    </source>
</evidence>
<sequence>MHKILVIDDEPQIQRFMRISLTAEHFCYLEALTAAQGLRKMQEQEPDLVILDLGLPDKDGFSLLTELRQISQVPVLVLTARDEEEEKVRLLEGGANDYLSKPFGIKELIARIRVLLRDLGTVVQQTRLEFDGLSLDINNHQVWRQGEVVALSRKEFALLSYLASRPGKLVTQQQLLSNIWGNTHTEDTHYLRIFISQLRRKLADDAGSPKLIQTEPGVGYRFIAEPGTKGE</sequence>
<evidence type="ECO:0000256" key="2">
    <source>
        <dbReference type="PROSITE-ProRule" id="PRU00169"/>
    </source>
</evidence>
<accession>A0ABN0WN36</accession>
<dbReference type="SMART" id="SM00448">
    <property type="entry name" value="REC"/>
    <property type="match status" value="1"/>
</dbReference>
<comment type="caution">
    <text evidence="6">The sequence shown here is derived from an EMBL/GenBank/DDBJ whole genome shotgun (WGS) entry which is preliminary data.</text>
</comment>
<dbReference type="CDD" id="cd00383">
    <property type="entry name" value="trans_reg_C"/>
    <property type="match status" value="1"/>
</dbReference>